<name>A0A8S2NQL8_9BILA</name>
<evidence type="ECO:0000256" key="23">
    <source>
        <dbReference type="ARBA" id="ARBA00043165"/>
    </source>
</evidence>
<comment type="catalytic activity">
    <reaction evidence="1">
        <text>beta-D-fructose 1,6-bisphosphate + H2O = beta-D-fructose 6-phosphate + phosphate</text>
        <dbReference type="Rhea" id="RHEA:11064"/>
        <dbReference type="ChEBI" id="CHEBI:15377"/>
        <dbReference type="ChEBI" id="CHEBI:32966"/>
        <dbReference type="ChEBI" id="CHEBI:43474"/>
        <dbReference type="ChEBI" id="CHEBI:57634"/>
        <dbReference type="EC" id="3.1.3.11"/>
    </reaction>
</comment>
<dbReference type="CDD" id="cd07776">
    <property type="entry name" value="ASKHA_NBD_FGGY_SpXK-like"/>
    <property type="match status" value="1"/>
</dbReference>
<dbReference type="InterPro" id="IPR018484">
    <property type="entry name" value="FGGY_N"/>
</dbReference>
<dbReference type="GO" id="GO:0070161">
    <property type="term" value="C:anchoring junction"/>
    <property type="evidence" value="ECO:0007669"/>
    <property type="project" value="UniProtKB-SubCell"/>
</dbReference>
<dbReference type="Gene3D" id="3.30.540.10">
    <property type="entry name" value="Fructose-1,6-Bisphosphatase, subunit A, domain 1"/>
    <property type="match status" value="1"/>
</dbReference>
<sequence>MTSQEQSNQSLHVPSTHSGRIRSHSLKPQHSRLDYARRKSAADISQSMISCLEATRDIDELEKSTRATSPSWLKRRFTLFSLEKTIFEKRRMTSDCLYNSNDKATVNLLKQKRPSAIAHMLESFVRRLSSRKKKHHHEEEDETIIDPVYETLRMAAETRKRTIANYLQQRQELLNKQASLNSQGSLEPDTQPVSSRATRQSDINSSVRSKPPPSASASSSDLNLMDTECCTVTSFVLEQKKKYPGATGELTILLNALLTAIKACAAAVRKAGIAKLYGLAGSSNTTGDDQKKLDVLANELFINMLKSSYTVYVMASEENENMIEVEISRQGKYIICFDPLDGSSNIDCLVTIGSIFGIWKKPDHVTNPMDCILQNGEHLRCAGYAVYGSACMLVLATREGVNGFTLDPSIGEFILTAPNMQIPKQGEKGSQKIYSINEGYAKYWDKATTEYVKSKKFPEGKEKPFANRYVGSMVADVHRTLLYGGIFLYPGSKEAKDGKIRLLYESIPMAYIVEKAGGASSDGQHSILTIQPKCIHQRSPVFLGQKEEIEKIEQFYQQYPRDVVLQKLSDQKKFDFSNIVGISGCGQQHGSVYWKTKTELGSLKTDNNREQSLSLVNILKSSFSRIDCPIWMDSSTTNECQSIEKSVGGSQNLFQITGSKAYERFTGSQIMKVANKTPEIYEQTERIQLISNFVTSILLGEYAPIDLSDGSGMNLLDIRQCKWSKACLDICGKDLETKLSEKLVHPRTALGNIANYFVERYGFNSQCQIVSFTGDNPSSYYALASDPKTIVISLGTSDTVMGAISANEMPKQALDGHLLVNPLANDRENTLLMLLLCFKNGSLVRERVREETGSKDWHEMSVLLSQTTPSNQGFIGFFYDDHEILPQNIQGRFY</sequence>
<evidence type="ECO:0000256" key="18">
    <source>
        <dbReference type="ARBA" id="ARBA00032973"/>
    </source>
</evidence>
<feature type="non-terminal residue" evidence="29">
    <location>
        <position position="1"/>
    </location>
</feature>
<evidence type="ECO:0000256" key="4">
    <source>
        <dbReference type="ARBA" id="ARBA00004216"/>
    </source>
</evidence>
<dbReference type="InterPro" id="IPR033391">
    <property type="entry name" value="FBPase_N"/>
</dbReference>
<dbReference type="InterPro" id="IPR000146">
    <property type="entry name" value="FBPase_class-1"/>
</dbReference>
<comment type="subcellular location">
    <subcellularLocation>
        <location evidence="5">Cell junction</location>
    </subcellularLocation>
    <subcellularLocation>
        <location evidence="4">Cytoplasm</location>
        <location evidence="4">Myofibril</location>
        <location evidence="4">Sarcomere</location>
        <location evidence="4">Z line</location>
    </subcellularLocation>
    <subcellularLocation>
        <location evidence="3">Nucleus</location>
    </subcellularLocation>
</comment>
<keyword evidence="17 24" id="KW-0119">Carbohydrate metabolism</keyword>
<evidence type="ECO:0000256" key="19">
    <source>
        <dbReference type="ARBA" id="ARBA00037516"/>
    </source>
</evidence>
<evidence type="ECO:0000256" key="8">
    <source>
        <dbReference type="ARBA" id="ARBA00013093"/>
    </source>
</evidence>
<keyword evidence="16" id="KW-0539">Nucleus</keyword>
<dbReference type="EMBL" id="CAJOBI010004763">
    <property type="protein sequence ID" value="CAF4012407.1"/>
    <property type="molecule type" value="Genomic_DNA"/>
</dbReference>
<dbReference type="FunFam" id="3.40.190.80:FF:000001">
    <property type="entry name" value="Fructose-1,6-bisphosphatase class 1"/>
    <property type="match status" value="1"/>
</dbReference>
<evidence type="ECO:0000256" key="10">
    <source>
        <dbReference type="ARBA" id="ARBA00022553"/>
    </source>
</evidence>
<dbReference type="GO" id="GO:0030018">
    <property type="term" value="C:Z disc"/>
    <property type="evidence" value="ECO:0007669"/>
    <property type="project" value="UniProtKB-SubCell"/>
</dbReference>
<dbReference type="Gene3D" id="3.30.420.40">
    <property type="match status" value="2"/>
</dbReference>
<comment type="cofactor">
    <cofactor evidence="2">
        <name>Mg(2+)</name>
        <dbReference type="ChEBI" id="CHEBI:18420"/>
    </cofactor>
</comment>
<evidence type="ECO:0000256" key="13">
    <source>
        <dbReference type="ARBA" id="ARBA00022837"/>
    </source>
</evidence>
<feature type="compositionally biased region" description="Polar residues" evidence="25">
    <location>
        <begin position="191"/>
        <end position="204"/>
    </location>
</feature>
<evidence type="ECO:0000256" key="24">
    <source>
        <dbReference type="RuleBase" id="RU000508"/>
    </source>
</evidence>
<dbReference type="GO" id="GO:0004856">
    <property type="term" value="F:D-xylulokinase activity"/>
    <property type="evidence" value="ECO:0007669"/>
    <property type="project" value="InterPro"/>
</dbReference>
<dbReference type="PRINTS" id="PR00115">
    <property type="entry name" value="F16BPHPHTASE"/>
</dbReference>
<dbReference type="Proteomes" id="UP000676336">
    <property type="component" value="Unassembled WGS sequence"/>
</dbReference>
<dbReference type="GO" id="GO:0042732">
    <property type="term" value="P:D-xylose metabolic process"/>
    <property type="evidence" value="ECO:0007669"/>
    <property type="project" value="InterPro"/>
</dbReference>
<evidence type="ECO:0000256" key="3">
    <source>
        <dbReference type="ARBA" id="ARBA00004123"/>
    </source>
</evidence>
<evidence type="ECO:0000256" key="2">
    <source>
        <dbReference type="ARBA" id="ARBA00001946"/>
    </source>
</evidence>
<dbReference type="PIRSF" id="PIRSF500210">
    <property type="entry name" value="FBPtase"/>
    <property type="match status" value="1"/>
</dbReference>
<evidence type="ECO:0000256" key="14">
    <source>
        <dbReference type="ARBA" id="ARBA00022842"/>
    </source>
</evidence>
<feature type="compositionally biased region" description="Polar residues" evidence="25">
    <location>
        <begin position="1"/>
        <end position="18"/>
    </location>
</feature>
<dbReference type="GO" id="GO:0046872">
    <property type="term" value="F:metal ion binding"/>
    <property type="evidence" value="ECO:0007669"/>
    <property type="project" value="UniProtKB-KW"/>
</dbReference>
<protein>
    <recommendedName>
        <fullName evidence="21">Fructose-1,6-bisphosphatase isozyme 2</fullName>
        <ecNumber evidence="8">3.1.3.11</ecNumber>
    </recommendedName>
    <alternativeName>
        <fullName evidence="18">D-fructose-1,6-bisphosphate 1-phosphohydrolase</fullName>
    </alternativeName>
    <alternativeName>
        <fullName evidence="22">D-fructose-1,6-bisphosphate 1-phosphohydrolase 2</fullName>
    </alternativeName>
    <alternativeName>
        <fullName evidence="23">Muscle FBPase</fullName>
    </alternativeName>
</protein>
<dbReference type="GO" id="GO:0030388">
    <property type="term" value="P:fructose 1,6-bisphosphate metabolic process"/>
    <property type="evidence" value="ECO:0007669"/>
    <property type="project" value="TreeGrafter"/>
</dbReference>
<evidence type="ECO:0000256" key="20">
    <source>
        <dbReference type="ARBA" id="ARBA00038670"/>
    </source>
</evidence>
<dbReference type="GO" id="GO:0042132">
    <property type="term" value="F:fructose 1,6-bisphosphate 1-phosphatase activity"/>
    <property type="evidence" value="ECO:0007669"/>
    <property type="project" value="UniProtKB-EC"/>
</dbReference>
<dbReference type="GO" id="GO:0005986">
    <property type="term" value="P:sucrose biosynthetic process"/>
    <property type="evidence" value="ECO:0007669"/>
    <property type="project" value="TreeGrafter"/>
</dbReference>
<dbReference type="SUPFAM" id="SSF53067">
    <property type="entry name" value="Actin-like ATPase domain"/>
    <property type="match status" value="1"/>
</dbReference>
<dbReference type="InterPro" id="IPR044015">
    <property type="entry name" value="FBPase_C_dom"/>
</dbReference>
<proteinExistence type="inferred from homology"/>
<dbReference type="Pfam" id="PF00370">
    <property type="entry name" value="FGGY_N"/>
    <property type="match status" value="1"/>
</dbReference>
<comment type="caution">
    <text evidence="29">The sequence shown here is derived from an EMBL/GenBank/DDBJ whole genome shotgun (WGS) entry which is preliminary data.</text>
</comment>
<evidence type="ECO:0000256" key="15">
    <source>
        <dbReference type="ARBA" id="ARBA00022949"/>
    </source>
</evidence>
<keyword evidence="11" id="KW-0479">Metal-binding</keyword>
<keyword evidence="14" id="KW-0460">Magnesium</keyword>
<keyword evidence="15" id="KW-0965">Cell junction</keyword>
<keyword evidence="12 24" id="KW-0378">Hydrolase</keyword>
<evidence type="ECO:0000313" key="29">
    <source>
        <dbReference type="EMBL" id="CAF4012407.1"/>
    </source>
</evidence>
<evidence type="ECO:0000259" key="28">
    <source>
        <dbReference type="Pfam" id="PF18913"/>
    </source>
</evidence>
<feature type="region of interest" description="Disordered" evidence="25">
    <location>
        <begin position="178"/>
        <end position="221"/>
    </location>
</feature>
<evidence type="ECO:0000256" key="17">
    <source>
        <dbReference type="ARBA" id="ARBA00023277"/>
    </source>
</evidence>
<dbReference type="InterPro" id="IPR042024">
    <property type="entry name" value="D-XK_euk"/>
</dbReference>
<dbReference type="GO" id="GO:0006000">
    <property type="term" value="P:fructose metabolic process"/>
    <property type="evidence" value="ECO:0007669"/>
    <property type="project" value="TreeGrafter"/>
</dbReference>
<comment type="function">
    <text evidence="19">Catalyzes the hydrolysis of fructose 1,6-bisphosphate to fructose 6-phosphate in the presence of divalent cations and probably participates in glycogen synthesis from carbohydrate precursors, such as lactate.</text>
</comment>
<feature type="domain" description="Fructose-1-6-bisphosphatase class I N-terminal" evidence="26">
    <location>
        <begin position="231"/>
        <end position="417"/>
    </location>
</feature>
<dbReference type="PROSITE" id="PS00124">
    <property type="entry name" value="FBPASE"/>
    <property type="match status" value="1"/>
</dbReference>
<comment type="subunit">
    <text evidence="20">Homotetramer. Interacts with ALDOA; the interaction blocks inhibition by physiological concentrations of AMP and reduces inhibition by Ca(2+). Interacts with alpha-actinin and F-actin.</text>
</comment>
<evidence type="ECO:0000256" key="16">
    <source>
        <dbReference type="ARBA" id="ARBA00023242"/>
    </source>
</evidence>
<comment type="pathway">
    <text evidence="6">Carbohydrate biosynthesis; gluconeogenesis.</text>
</comment>
<dbReference type="PANTHER" id="PTHR11556">
    <property type="entry name" value="FRUCTOSE-1,6-BISPHOSPHATASE-RELATED"/>
    <property type="match status" value="1"/>
</dbReference>
<evidence type="ECO:0000256" key="22">
    <source>
        <dbReference type="ARBA" id="ARBA00042757"/>
    </source>
</evidence>
<dbReference type="PANTHER" id="PTHR11556:SF1">
    <property type="entry name" value="FRUCTOSE-BISPHOSPHATASE"/>
    <property type="match status" value="1"/>
</dbReference>
<dbReference type="HAMAP" id="MF_01855">
    <property type="entry name" value="FBPase_class1"/>
    <property type="match status" value="1"/>
</dbReference>
<evidence type="ECO:0000256" key="1">
    <source>
        <dbReference type="ARBA" id="ARBA00001273"/>
    </source>
</evidence>
<evidence type="ECO:0000259" key="27">
    <source>
        <dbReference type="Pfam" id="PF00370"/>
    </source>
</evidence>
<keyword evidence="13" id="KW-0106">Calcium</keyword>
<organism evidence="29 30">
    <name type="scientific">Rotaria magnacalcarata</name>
    <dbReference type="NCBI Taxonomy" id="392030"/>
    <lineage>
        <taxon>Eukaryota</taxon>
        <taxon>Metazoa</taxon>
        <taxon>Spiralia</taxon>
        <taxon>Gnathifera</taxon>
        <taxon>Rotifera</taxon>
        <taxon>Eurotatoria</taxon>
        <taxon>Bdelloidea</taxon>
        <taxon>Philodinida</taxon>
        <taxon>Philodinidae</taxon>
        <taxon>Rotaria</taxon>
    </lineage>
</organism>
<evidence type="ECO:0000256" key="11">
    <source>
        <dbReference type="ARBA" id="ARBA00022723"/>
    </source>
</evidence>
<reference evidence="29" key="1">
    <citation type="submission" date="2021-02" db="EMBL/GenBank/DDBJ databases">
        <authorList>
            <person name="Nowell W R."/>
        </authorList>
    </citation>
    <scope>NUCLEOTIDE SEQUENCE</scope>
</reference>
<dbReference type="InterPro" id="IPR043129">
    <property type="entry name" value="ATPase_NBD"/>
</dbReference>
<dbReference type="EC" id="3.1.3.11" evidence="8"/>
<evidence type="ECO:0000313" key="30">
    <source>
        <dbReference type="Proteomes" id="UP000676336"/>
    </source>
</evidence>
<feature type="domain" description="Fructose-1-6-bisphosphatase class 1 C-terminal" evidence="28">
    <location>
        <begin position="431"/>
        <end position="557"/>
    </location>
</feature>
<dbReference type="Gene3D" id="3.40.190.80">
    <property type="match status" value="1"/>
</dbReference>
<evidence type="ECO:0000256" key="9">
    <source>
        <dbReference type="ARBA" id="ARBA00022490"/>
    </source>
</evidence>
<evidence type="ECO:0000256" key="5">
    <source>
        <dbReference type="ARBA" id="ARBA00004282"/>
    </source>
</evidence>
<dbReference type="InterPro" id="IPR028343">
    <property type="entry name" value="FBPtase"/>
</dbReference>
<dbReference type="GO" id="GO:0005634">
    <property type="term" value="C:nucleus"/>
    <property type="evidence" value="ECO:0007669"/>
    <property type="project" value="UniProtKB-SubCell"/>
</dbReference>
<feature type="region of interest" description="Disordered" evidence="25">
    <location>
        <begin position="1"/>
        <end position="39"/>
    </location>
</feature>
<keyword evidence="10" id="KW-0597">Phosphoprotein</keyword>
<gene>
    <name evidence="29" type="ORF">SMN809_LOCUS12545</name>
</gene>
<keyword evidence="9" id="KW-0963">Cytoplasm</keyword>
<evidence type="ECO:0000256" key="6">
    <source>
        <dbReference type="ARBA" id="ARBA00004742"/>
    </source>
</evidence>
<dbReference type="AlphaFoldDB" id="A0A8S2NQL8"/>
<dbReference type="PIRSF" id="PIRSF000904">
    <property type="entry name" value="FBPtase_SBPase"/>
    <property type="match status" value="1"/>
</dbReference>
<accession>A0A8S2NQL8</accession>
<feature type="compositionally biased region" description="Low complexity" evidence="25">
    <location>
        <begin position="205"/>
        <end position="220"/>
    </location>
</feature>
<evidence type="ECO:0000256" key="25">
    <source>
        <dbReference type="SAM" id="MobiDB-lite"/>
    </source>
</evidence>
<dbReference type="Pfam" id="PF18913">
    <property type="entry name" value="FBPase_C"/>
    <property type="match status" value="1"/>
</dbReference>
<evidence type="ECO:0000259" key="26">
    <source>
        <dbReference type="Pfam" id="PF00316"/>
    </source>
</evidence>
<comment type="similarity">
    <text evidence="7 24">Belongs to the FBPase class 1 family.</text>
</comment>
<dbReference type="NCBIfam" id="NF006778">
    <property type="entry name" value="PRK09293.1-1"/>
    <property type="match status" value="1"/>
</dbReference>
<dbReference type="CDD" id="cd00354">
    <property type="entry name" value="FBPase"/>
    <property type="match status" value="1"/>
</dbReference>
<dbReference type="SUPFAM" id="SSF56655">
    <property type="entry name" value="Carbohydrate phosphatase"/>
    <property type="match status" value="1"/>
</dbReference>
<dbReference type="GO" id="GO:0005829">
    <property type="term" value="C:cytosol"/>
    <property type="evidence" value="ECO:0007669"/>
    <property type="project" value="TreeGrafter"/>
</dbReference>
<evidence type="ECO:0000256" key="12">
    <source>
        <dbReference type="ARBA" id="ARBA00022801"/>
    </source>
</evidence>
<evidence type="ECO:0000256" key="21">
    <source>
        <dbReference type="ARBA" id="ARBA00040321"/>
    </source>
</evidence>
<dbReference type="InterPro" id="IPR020548">
    <property type="entry name" value="Fructose_bisphosphatase_AS"/>
</dbReference>
<feature type="domain" description="Carbohydrate kinase FGGY N-terminal" evidence="27">
    <location>
        <begin position="629"/>
        <end position="778"/>
    </location>
</feature>
<dbReference type="FunFam" id="3.30.540.10:FF:000005">
    <property type="entry name" value="Fructose-1,6-bisphosphatase isozyme 2"/>
    <property type="match status" value="1"/>
</dbReference>
<dbReference type="Pfam" id="PF00316">
    <property type="entry name" value="FBPase"/>
    <property type="match status" value="1"/>
</dbReference>
<feature type="compositionally biased region" description="Basic residues" evidence="25">
    <location>
        <begin position="19"/>
        <end position="30"/>
    </location>
</feature>
<evidence type="ECO:0000256" key="7">
    <source>
        <dbReference type="ARBA" id="ARBA00010941"/>
    </source>
</evidence>
<dbReference type="GO" id="GO:0006002">
    <property type="term" value="P:fructose 6-phosphate metabolic process"/>
    <property type="evidence" value="ECO:0007669"/>
    <property type="project" value="TreeGrafter"/>
</dbReference>
<dbReference type="GO" id="GO:0006094">
    <property type="term" value="P:gluconeogenesis"/>
    <property type="evidence" value="ECO:0007669"/>
    <property type="project" value="TreeGrafter"/>
</dbReference>